<accession>A0AAJ2PLQ8</accession>
<dbReference type="SUPFAM" id="SSF47090">
    <property type="entry name" value="PGBD-like"/>
    <property type="match status" value="1"/>
</dbReference>
<feature type="domain" description="Peptidoglycan binding-like" evidence="2">
    <location>
        <begin position="73"/>
        <end position="123"/>
    </location>
</feature>
<evidence type="ECO:0000256" key="1">
    <source>
        <dbReference type="SAM" id="SignalP"/>
    </source>
</evidence>
<evidence type="ECO:0000259" key="2">
    <source>
        <dbReference type="Pfam" id="PF01471"/>
    </source>
</evidence>
<dbReference type="Proteomes" id="UP001271274">
    <property type="component" value="Unassembled WGS sequence"/>
</dbReference>
<name>A0AAJ2PLQ8_9ACTN</name>
<evidence type="ECO:0000313" key="5">
    <source>
        <dbReference type="Proteomes" id="UP001271274"/>
    </source>
</evidence>
<dbReference type="EMBL" id="JARAWN010000022">
    <property type="protein sequence ID" value="MDX3129392.1"/>
    <property type="molecule type" value="Genomic_DNA"/>
</dbReference>
<dbReference type="Proteomes" id="UP001273589">
    <property type="component" value="Unassembled WGS sequence"/>
</dbReference>
<feature type="signal peptide" evidence="1">
    <location>
        <begin position="1"/>
        <end position="32"/>
    </location>
</feature>
<dbReference type="AlphaFoldDB" id="A0AAJ2PLQ8"/>
<feature type="chain" id="PRO_5042513777" evidence="1">
    <location>
        <begin position="33"/>
        <end position="181"/>
    </location>
</feature>
<gene>
    <name evidence="3" type="ORF">PV367_06135</name>
    <name evidence="4" type="ORF">PV662_42565</name>
</gene>
<dbReference type="EMBL" id="JARAYU010000026">
    <property type="protein sequence ID" value="MDX3706289.1"/>
    <property type="molecule type" value="Genomic_DNA"/>
</dbReference>
<keyword evidence="5" id="KW-1185">Reference proteome</keyword>
<evidence type="ECO:0000313" key="3">
    <source>
        <dbReference type="EMBL" id="MDX3129392.1"/>
    </source>
</evidence>
<dbReference type="InterPro" id="IPR002477">
    <property type="entry name" value="Peptidoglycan-bd-like"/>
</dbReference>
<dbReference type="Pfam" id="PF01471">
    <property type="entry name" value="PG_binding_1"/>
    <property type="match status" value="1"/>
</dbReference>
<dbReference type="InterPro" id="IPR036365">
    <property type="entry name" value="PGBD-like_sf"/>
</dbReference>
<protein>
    <submittedName>
        <fullName evidence="3">Peptidoglycan-binding domain-containing protein</fullName>
    </submittedName>
</protein>
<evidence type="ECO:0000313" key="6">
    <source>
        <dbReference type="Proteomes" id="UP001273589"/>
    </source>
</evidence>
<dbReference type="InterPro" id="IPR036366">
    <property type="entry name" value="PGBDSf"/>
</dbReference>
<dbReference type="Gene3D" id="1.10.101.10">
    <property type="entry name" value="PGBD-like superfamily/PGBD"/>
    <property type="match status" value="1"/>
</dbReference>
<sequence>MSLRTTRFKLAACTVGAVAAATLALGTTPAAASGTYSGLAYVYGADTYTDDWGNEGVLSTSTNTNSNATCLWQKILWADGFLSSASDIDGRFGSDTKAATEDLQRYFALGVDGSVGQETFGHMDKWLYFVSGSTADGSTANLRYDGIAHDFTLSRNADGNYAFTDGDGTTRLAGYNYRTCS</sequence>
<evidence type="ECO:0000313" key="4">
    <source>
        <dbReference type="EMBL" id="MDX3706289.1"/>
    </source>
</evidence>
<proteinExistence type="predicted"/>
<comment type="caution">
    <text evidence="3">The sequence shown here is derived from an EMBL/GenBank/DDBJ whole genome shotgun (WGS) entry which is preliminary data.</text>
</comment>
<organism evidence="3 6">
    <name type="scientific">Streptomyces europaeiscabiei</name>
    <dbReference type="NCBI Taxonomy" id="146819"/>
    <lineage>
        <taxon>Bacteria</taxon>
        <taxon>Bacillati</taxon>
        <taxon>Actinomycetota</taxon>
        <taxon>Actinomycetes</taxon>
        <taxon>Kitasatosporales</taxon>
        <taxon>Streptomycetaceae</taxon>
        <taxon>Streptomyces</taxon>
    </lineage>
</organism>
<keyword evidence="1" id="KW-0732">Signal</keyword>
<dbReference type="RefSeq" id="WP_037698751.1">
    <property type="nucleotide sequence ID" value="NZ_CP108079.1"/>
</dbReference>
<reference evidence="3 5" key="1">
    <citation type="journal article" date="2023" name="Microb. Genom.">
        <title>Mesoterricola silvestris gen. nov., sp. nov., Mesoterricola sediminis sp. nov., Geothrix oryzae sp. nov., Geothrix edaphica sp. nov., Geothrix rubra sp. nov., and Geothrix limicola sp. nov., six novel members of Acidobacteriota isolated from soils.</title>
        <authorList>
            <person name="Weisberg A.J."/>
            <person name="Pearce E."/>
            <person name="Kramer C.G."/>
            <person name="Chang J.H."/>
            <person name="Clarke C.R."/>
        </authorList>
    </citation>
    <scope>NUCLEOTIDE SEQUENCE</scope>
    <source>
        <strain evidence="4 5">ID09-01A</strain>
        <strain evidence="3">ND06-05F</strain>
    </source>
</reference>